<dbReference type="Proteomes" id="UP000054053">
    <property type="component" value="Unassembled WGS sequence"/>
</dbReference>
<dbReference type="InterPro" id="IPR050346">
    <property type="entry name" value="FMO-like"/>
</dbReference>
<keyword evidence="5" id="KW-0560">Oxidoreductase</keyword>
<dbReference type="SUPFAM" id="SSF51905">
    <property type="entry name" value="FAD/NAD(P)-binding domain"/>
    <property type="match status" value="2"/>
</dbReference>
<evidence type="ECO:0000256" key="4">
    <source>
        <dbReference type="ARBA" id="ARBA00022857"/>
    </source>
</evidence>
<reference evidence="8" key="3">
    <citation type="journal article" date="2016" name="Genome Announc.">
        <title>Genome sequence of Ustilaginoidea virens IPU010, a rice pathogenic fungus causing false smut.</title>
        <authorList>
            <person name="Kumagai T."/>
            <person name="Ishii T."/>
            <person name="Terai G."/>
            <person name="Umemura M."/>
            <person name="Machida M."/>
            <person name="Asai K."/>
        </authorList>
    </citation>
    <scope>NUCLEOTIDE SEQUENCE [LARGE SCALE GENOMIC DNA]</scope>
    <source>
        <strain evidence="8">IPU010</strain>
    </source>
</reference>
<dbReference type="InterPro" id="IPR036188">
    <property type="entry name" value="FAD/NAD-bd_sf"/>
</dbReference>
<evidence type="ECO:0000256" key="5">
    <source>
        <dbReference type="ARBA" id="ARBA00023002"/>
    </source>
</evidence>
<dbReference type="Gene3D" id="3.50.50.60">
    <property type="entry name" value="FAD/NAD(P)-binding domain"/>
    <property type="match status" value="2"/>
</dbReference>
<dbReference type="GO" id="GO:0004499">
    <property type="term" value="F:N,N-dimethylaniline monooxygenase activity"/>
    <property type="evidence" value="ECO:0007669"/>
    <property type="project" value="InterPro"/>
</dbReference>
<dbReference type="EMBL" id="BBTG02000039">
    <property type="protein sequence ID" value="GAO17434.1"/>
    <property type="molecule type" value="Genomic_DNA"/>
</dbReference>
<comment type="similarity">
    <text evidence="1">Belongs to the FMO family.</text>
</comment>
<organism evidence="6">
    <name type="scientific">Ustilaginoidea virens</name>
    <name type="common">Rice false smut fungus</name>
    <name type="synonym">Villosiclava virens</name>
    <dbReference type="NCBI Taxonomy" id="1159556"/>
    <lineage>
        <taxon>Eukaryota</taxon>
        <taxon>Fungi</taxon>
        <taxon>Dikarya</taxon>
        <taxon>Ascomycota</taxon>
        <taxon>Pezizomycotina</taxon>
        <taxon>Sordariomycetes</taxon>
        <taxon>Hypocreomycetidae</taxon>
        <taxon>Hypocreales</taxon>
        <taxon>Clavicipitaceae</taxon>
        <taxon>Ustilaginoidea</taxon>
    </lineage>
</organism>
<evidence type="ECO:0000256" key="3">
    <source>
        <dbReference type="ARBA" id="ARBA00022827"/>
    </source>
</evidence>
<evidence type="ECO:0000313" key="8">
    <source>
        <dbReference type="Proteomes" id="UP000054053"/>
    </source>
</evidence>
<evidence type="ECO:0000256" key="1">
    <source>
        <dbReference type="ARBA" id="ARBA00009183"/>
    </source>
</evidence>
<keyword evidence="3" id="KW-0274">FAD</keyword>
<dbReference type="Pfam" id="PF13450">
    <property type="entry name" value="NAD_binding_8"/>
    <property type="match status" value="1"/>
</dbReference>
<dbReference type="GO" id="GO:0050660">
    <property type="term" value="F:flavin adenine dinucleotide binding"/>
    <property type="evidence" value="ECO:0007669"/>
    <property type="project" value="InterPro"/>
</dbReference>
<evidence type="ECO:0000313" key="6">
    <source>
        <dbReference type="EMBL" id="FAA01163.1"/>
    </source>
</evidence>
<dbReference type="PANTHER" id="PTHR23023">
    <property type="entry name" value="DIMETHYLANILINE MONOOXYGENASE"/>
    <property type="match status" value="1"/>
</dbReference>
<dbReference type="PRINTS" id="PR00419">
    <property type="entry name" value="ADXRDTASE"/>
</dbReference>
<evidence type="ECO:0000256" key="2">
    <source>
        <dbReference type="ARBA" id="ARBA00022630"/>
    </source>
</evidence>
<name>A0A0A1VAA5_USTVR</name>
<keyword evidence="2" id="KW-0285">Flavoprotein</keyword>
<dbReference type="InterPro" id="IPR000960">
    <property type="entry name" value="Flavin_mOase"/>
</dbReference>
<protein>
    <submittedName>
        <fullName evidence="6">Flavin-containing monooxygenase</fullName>
    </submittedName>
</protein>
<reference evidence="7" key="2">
    <citation type="journal article" date="2016" name="Genome Announc.">
        <title>Genome Sequence of Ustilaginoidea virens IPU010, a Rice Pathogenic Fungus Causing False Smut.</title>
        <authorList>
            <person name="Kumagai T."/>
            <person name="Ishii T."/>
            <person name="Terai G."/>
            <person name="Umemura M."/>
            <person name="Machida M."/>
            <person name="Asai K."/>
        </authorList>
    </citation>
    <scope>NUCLEOTIDE SEQUENCE [LARGE SCALE GENOMIC DNA]</scope>
    <source>
        <strain evidence="7">IPU010</strain>
    </source>
</reference>
<accession>A0A0A1VAA5</accession>
<dbReference type="GO" id="GO:0050661">
    <property type="term" value="F:NADP binding"/>
    <property type="evidence" value="ECO:0007669"/>
    <property type="project" value="InterPro"/>
</dbReference>
<evidence type="ECO:0000313" key="7">
    <source>
        <dbReference type="EMBL" id="GAO17434.1"/>
    </source>
</evidence>
<keyword evidence="6" id="KW-0503">Monooxygenase</keyword>
<dbReference type="EMBL" id="BR001221">
    <property type="protein sequence ID" value="FAA01163.1"/>
    <property type="molecule type" value="Genomic_DNA"/>
</dbReference>
<sequence length="482" mass="53868">MEVPKIQRVAVVGAGASGILSAAHLIAAGLDVVVFERNSGPGGVWLYDERKIPRLAYPSTKASRADVQVGEKLADDEALIMHAPPGPCYRNLKTNVPTPLMEVTLLAWPPCTPDYADHHLVQQYLYSISMQKKVHEATSYGARVQKVEKKEDGWLVMWTSLQSNEESLVIEKESASVRDSMVVANGHYHAPRIPDIPGLSQAKQRYGSRIMHSKEYRRPEDLKSKTVLMIGGGVSSVDIATDISPFANSIYQSTRNSHFDLDAGMLPRNATRVDEIALFEIHDDNDTLCADDPLPVSCHLVSGKRLKGVHVIILCTGYHITLPFLQDYHSDETRPENASDRILVSDGTQVHNLHKDMFYIHDPTLAFVGLPYYTFTFSVFDFQAIVVAQVLSGLVELPTKAEMRSEYEAKVLQVGHGRNFHSIHGKEEAYVADILSWANANRVRRGLNPIAGFPPKWYEAKEALRRKFRQDAEKRASEAWPM</sequence>
<keyword evidence="4" id="KW-0521">NADP</keyword>
<proteinExistence type="inferred from homology"/>
<dbReference type="PIRSF" id="PIRSF000332">
    <property type="entry name" value="FMO"/>
    <property type="match status" value="1"/>
</dbReference>
<dbReference type="InterPro" id="IPR020946">
    <property type="entry name" value="Flavin_mOase-like"/>
</dbReference>
<dbReference type="AlphaFoldDB" id="A0A0A1VAA5"/>
<dbReference type="Pfam" id="PF00743">
    <property type="entry name" value="FMO-like"/>
    <property type="match status" value="1"/>
</dbReference>
<reference evidence="6" key="1">
    <citation type="journal article" date="2014" name="Bioinformatics">
        <title>Ustiloxins, fungal cyclic peptides, are ribosomally synthesised in Ustilaginoidea virens.</title>
        <authorList>
            <person name="Tsukui T."/>
            <person name="Nagano N."/>
            <person name="Umemura M."/>
            <person name="Kumagai T."/>
            <person name="Terai G."/>
            <person name="Machida M."/>
            <person name="Asai K."/>
        </authorList>
    </citation>
    <scope>NUCLEOTIDE SEQUENCE</scope>
    <source>
        <strain evidence="6">UV-8b</strain>
    </source>
</reference>
<gene>
    <name evidence="6" type="primary">ustF2</name>
    <name evidence="7" type="ORF">UVI_02052250</name>
</gene>